<dbReference type="Proteomes" id="UP000017836">
    <property type="component" value="Unassembled WGS sequence"/>
</dbReference>
<dbReference type="EMBL" id="KI394994">
    <property type="protein sequence ID" value="ERM99799.1"/>
    <property type="molecule type" value="Genomic_DNA"/>
</dbReference>
<dbReference type="Gramene" id="ERM99799">
    <property type="protein sequence ID" value="ERM99799"/>
    <property type="gene ID" value="AMTR_s00099p00157520"/>
</dbReference>
<dbReference type="HOGENOM" id="CLU_1962554_0_0_1"/>
<feature type="region of interest" description="Disordered" evidence="1">
    <location>
        <begin position="108"/>
        <end position="128"/>
    </location>
</feature>
<protein>
    <submittedName>
        <fullName evidence="2">Uncharacterized protein</fullName>
    </submittedName>
</protein>
<evidence type="ECO:0000256" key="1">
    <source>
        <dbReference type="SAM" id="MobiDB-lite"/>
    </source>
</evidence>
<proteinExistence type="predicted"/>
<reference evidence="3" key="1">
    <citation type="journal article" date="2013" name="Science">
        <title>The Amborella genome and the evolution of flowering plants.</title>
        <authorList>
            <consortium name="Amborella Genome Project"/>
        </authorList>
    </citation>
    <scope>NUCLEOTIDE SEQUENCE [LARGE SCALE GENOMIC DNA]</scope>
</reference>
<evidence type="ECO:0000313" key="2">
    <source>
        <dbReference type="EMBL" id="ERM99799.1"/>
    </source>
</evidence>
<name>W1NYN7_AMBTC</name>
<accession>W1NYN7</accession>
<keyword evidence="3" id="KW-1185">Reference proteome</keyword>
<organism evidence="2 3">
    <name type="scientific">Amborella trichopoda</name>
    <dbReference type="NCBI Taxonomy" id="13333"/>
    <lineage>
        <taxon>Eukaryota</taxon>
        <taxon>Viridiplantae</taxon>
        <taxon>Streptophyta</taxon>
        <taxon>Embryophyta</taxon>
        <taxon>Tracheophyta</taxon>
        <taxon>Spermatophyta</taxon>
        <taxon>Magnoliopsida</taxon>
        <taxon>Amborellales</taxon>
        <taxon>Amborellaceae</taxon>
        <taxon>Amborella</taxon>
    </lineage>
</organism>
<sequence>MYDVSMQLGCSRERDNASRGLQEERKCVLAWRNGSGSQSFIEDDCKPRLASLGVGLNESVPHEKIGLLYASKDLECIFEVPIFRERSEGNEAACCIIVEDAGSDDHLGVDLEDGSHGGASVCEERKRG</sequence>
<gene>
    <name evidence="2" type="ORF">AMTR_s00099p00157520</name>
</gene>
<evidence type="ECO:0000313" key="3">
    <source>
        <dbReference type="Proteomes" id="UP000017836"/>
    </source>
</evidence>
<dbReference type="AlphaFoldDB" id="W1NYN7"/>